<name>A0A8H6VQU0_9AGAR</name>
<dbReference type="AlphaFoldDB" id="A0A8H6VQU0"/>
<keyword evidence="2" id="KW-1185">Reference proteome</keyword>
<accession>A0A8H6VQU0</accession>
<dbReference type="GeneID" id="59352020"/>
<dbReference type="Gene3D" id="1.20.1280.50">
    <property type="match status" value="1"/>
</dbReference>
<dbReference type="OrthoDB" id="2999674at2759"/>
<sequence>METGPATELLSLPWSGPDLSCPILRLPNEMTGHIFEQYLPEYPLAPTPAGDGSPTLLGHVCRHWRAIALSMPTLWRAIPIRDGDSKSSWIPIWLKRAGKMNISFQAQEVDFDYCTIHKSVMEQLIQERGRVEHLYFLFETRSQLEALMRNPFPALLSLELRSFVPIRGHENLSHLHAPLLRSTILWDEPHFASASFLVAVPWHQLTVLALVCRPLKDCTPILQKTPNLVYCELSLISGLWEDSEHANDSDIHLPHLQHLILTVFRSDHFPLCNFLGSFVTPSLRQLKVAQDFLEPDAVSTINSFIDKSGCKLDELCILGSTSTSSEQEKNPWSQSIQSVTLDSRNHSSGWTDDAIADGPRRLVISRGWF</sequence>
<reference evidence="1" key="1">
    <citation type="submission" date="2020-05" db="EMBL/GenBank/DDBJ databases">
        <title>Mycena genomes resolve the evolution of fungal bioluminescence.</title>
        <authorList>
            <person name="Tsai I.J."/>
        </authorList>
    </citation>
    <scope>NUCLEOTIDE SEQUENCE</scope>
    <source>
        <strain evidence="1">171206Taipei</strain>
    </source>
</reference>
<dbReference type="InterPro" id="IPR036047">
    <property type="entry name" value="F-box-like_dom_sf"/>
</dbReference>
<protein>
    <submittedName>
        <fullName evidence="1">F-box domain-containing protein</fullName>
    </submittedName>
</protein>
<evidence type="ECO:0000313" key="2">
    <source>
        <dbReference type="Proteomes" id="UP000636479"/>
    </source>
</evidence>
<evidence type="ECO:0000313" key="1">
    <source>
        <dbReference type="EMBL" id="KAF7290642.1"/>
    </source>
</evidence>
<dbReference type="SUPFAM" id="SSF81383">
    <property type="entry name" value="F-box domain"/>
    <property type="match status" value="1"/>
</dbReference>
<dbReference type="RefSeq" id="XP_037214002.1">
    <property type="nucleotide sequence ID" value="XM_037369504.1"/>
</dbReference>
<dbReference type="EMBL" id="JACAZF010000014">
    <property type="protein sequence ID" value="KAF7290642.1"/>
    <property type="molecule type" value="Genomic_DNA"/>
</dbReference>
<organism evidence="1 2">
    <name type="scientific">Mycena indigotica</name>
    <dbReference type="NCBI Taxonomy" id="2126181"/>
    <lineage>
        <taxon>Eukaryota</taxon>
        <taxon>Fungi</taxon>
        <taxon>Dikarya</taxon>
        <taxon>Basidiomycota</taxon>
        <taxon>Agaricomycotina</taxon>
        <taxon>Agaricomycetes</taxon>
        <taxon>Agaricomycetidae</taxon>
        <taxon>Agaricales</taxon>
        <taxon>Marasmiineae</taxon>
        <taxon>Mycenaceae</taxon>
        <taxon>Mycena</taxon>
    </lineage>
</organism>
<gene>
    <name evidence="1" type="ORF">MIND_01304500</name>
</gene>
<dbReference type="Proteomes" id="UP000636479">
    <property type="component" value="Unassembled WGS sequence"/>
</dbReference>
<proteinExistence type="predicted"/>
<comment type="caution">
    <text evidence="1">The sequence shown here is derived from an EMBL/GenBank/DDBJ whole genome shotgun (WGS) entry which is preliminary data.</text>
</comment>